<keyword evidence="3" id="KW-1185">Reference proteome</keyword>
<feature type="domain" description="Reverse transcriptase" evidence="1">
    <location>
        <begin position="145"/>
        <end position="407"/>
    </location>
</feature>
<reference evidence="2 3" key="1">
    <citation type="journal article" date="2024" name="BMC Genomics">
        <title>De novo assembly and annotation of Popillia japonica's genome with initial clues to its potential as an invasive pest.</title>
        <authorList>
            <person name="Cucini C."/>
            <person name="Boschi S."/>
            <person name="Funari R."/>
            <person name="Cardaioli E."/>
            <person name="Iannotti N."/>
            <person name="Marturano G."/>
            <person name="Paoli F."/>
            <person name="Bruttini M."/>
            <person name="Carapelli A."/>
            <person name="Frati F."/>
            <person name="Nardi F."/>
        </authorList>
    </citation>
    <scope>NUCLEOTIDE SEQUENCE [LARGE SCALE GENOMIC DNA]</scope>
    <source>
        <strain evidence="2">DMR45628</strain>
    </source>
</reference>
<comment type="caution">
    <text evidence="2">The sequence shown here is derived from an EMBL/GenBank/DDBJ whole genome shotgun (WGS) entry which is preliminary data.</text>
</comment>
<protein>
    <submittedName>
        <fullName evidence="2">Reverse transcriptase (RNA-dependent DNA polymerase)</fullName>
    </submittedName>
</protein>
<dbReference type="CDD" id="cd01650">
    <property type="entry name" value="RT_nLTR_like"/>
    <property type="match status" value="1"/>
</dbReference>
<evidence type="ECO:0000313" key="2">
    <source>
        <dbReference type="EMBL" id="KAK9701503.1"/>
    </source>
</evidence>
<dbReference type="InterPro" id="IPR043502">
    <property type="entry name" value="DNA/RNA_pol_sf"/>
</dbReference>
<proteinExistence type="predicted"/>
<dbReference type="Pfam" id="PF00078">
    <property type="entry name" value="RVT_1"/>
    <property type="match status" value="1"/>
</dbReference>
<sequence>MPATAAQKRQAAYKKAQDLYHRDPTLLEEKVITGQSLLEEQMVPDLVDVKTLYEGIFSSRSPPDIEPVADPKTSDLVYRPIDRDKIVTLTKNWSNSSPGPDGILVPQVKRCPAKNWSNSSPGPDGILVPQVKRCPAHMLKALFNVILYRRHIPSLWLQSRTILIYKEGDRKNPTNWRPITIGSAVQRLLHRILARRLPVAEAPFDPRQRGLRNIDGTLANILLLDHYIKSRRLARKSCNIVSLDIRKAFDSVSHHSILRALDRFGVHHAFTDYISTILQGAYTTISVGHQTTGPIEVRRGVKQGDPLSPVLFNMVLDELVCGLKNESNGGTIAPGSQVAAVAFADDLVLLQDRDLDMTLALDKTLQFCAARGMTLNPTKSVAIFATVFEGRSVVRTKPVLRIAGSFIPSLQDLSTIRYLGLPFGSTGLRKPSVHHLSLWLKNLEKTPLKPDQKFGILKTYLLPRLHFGFQSPATTEPVLSEGDRRATSLFTPPSGTAALECSSCVSIYLKFFTVDLRVFSKITHSLIFGGGCNPHHRGTCEEFSAAGFFSGAGRPASLLSFLARGAPPHSYWRENIVTMPMSMGLQDAAHDQTSRAWLRQTPRGWTGRDFVRAVQLRTANLATKSLPYIPAGERRCRAGCNKIESLAHVLQACPVTHHEHIKRHNSIVAKVARHCRRRGWTTEVEPRVRHADSQLFIPDLAVHQPSNTTTICDVQVW</sequence>
<dbReference type="PROSITE" id="PS50878">
    <property type="entry name" value="RT_POL"/>
    <property type="match status" value="1"/>
</dbReference>
<name>A0AAW1JFC2_POPJA</name>
<dbReference type="InterPro" id="IPR000477">
    <property type="entry name" value="RT_dom"/>
</dbReference>
<keyword evidence="2" id="KW-0695">RNA-directed DNA polymerase</keyword>
<organism evidence="2 3">
    <name type="scientific">Popillia japonica</name>
    <name type="common">Japanese beetle</name>
    <dbReference type="NCBI Taxonomy" id="7064"/>
    <lineage>
        <taxon>Eukaryota</taxon>
        <taxon>Metazoa</taxon>
        <taxon>Ecdysozoa</taxon>
        <taxon>Arthropoda</taxon>
        <taxon>Hexapoda</taxon>
        <taxon>Insecta</taxon>
        <taxon>Pterygota</taxon>
        <taxon>Neoptera</taxon>
        <taxon>Endopterygota</taxon>
        <taxon>Coleoptera</taxon>
        <taxon>Polyphaga</taxon>
        <taxon>Scarabaeiformia</taxon>
        <taxon>Scarabaeidae</taxon>
        <taxon>Rutelinae</taxon>
        <taxon>Popillia</taxon>
    </lineage>
</organism>
<dbReference type="EMBL" id="JASPKY010000413">
    <property type="protein sequence ID" value="KAK9701503.1"/>
    <property type="molecule type" value="Genomic_DNA"/>
</dbReference>
<dbReference type="SUPFAM" id="SSF56672">
    <property type="entry name" value="DNA/RNA polymerases"/>
    <property type="match status" value="1"/>
</dbReference>
<keyword evidence="2" id="KW-0548">Nucleotidyltransferase</keyword>
<evidence type="ECO:0000313" key="3">
    <source>
        <dbReference type="Proteomes" id="UP001458880"/>
    </source>
</evidence>
<dbReference type="PANTHER" id="PTHR19446">
    <property type="entry name" value="REVERSE TRANSCRIPTASES"/>
    <property type="match status" value="1"/>
</dbReference>
<dbReference type="AlphaFoldDB" id="A0AAW1JFC2"/>
<dbReference type="GO" id="GO:0003964">
    <property type="term" value="F:RNA-directed DNA polymerase activity"/>
    <property type="evidence" value="ECO:0007669"/>
    <property type="project" value="UniProtKB-KW"/>
</dbReference>
<evidence type="ECO:0000259" key="1">
    <source>
        <dbReference type="PROSITE" id="PS50878"/>
    </source>
</evidence>
<keyword evidence="2" id="KW-0808">Transferase</keyword>
<accession>A0AAW1JFC2</accession>
<dbReference type="Proteomes" id="UP001458880">
    <property type="component" value="Unassembled WGS sequence"/>
</dbReference>
<gene>
    <name evidence="2" type="ORF">QE152_g30582</name>
</gene>